<dbReference type="AlphaFoldDB" id="A0A7W4JUC9"/>
<keyword evidence="4" id="KW-1185">Reference proteome</keyword>
<dbReference type="EMBL" id="JABEQF010000011">
    <property type="protein sequence ID" value="MBB2191018.1"/>
    <property type="molecule type" value="Genomic_DNA"/>
</dbReference>
<accession>A0A7W4JUC9</accession>
<sequence length="137" mass="15209">MGIAYLGCMVLAASIYHLPPRILPSIQAVEGGWNGLVHHNANGTDDLGVMQVNTRWVFPIATYTHVPPLLVYRNLLENPCYNISAAGAVLRTYLNETHGDPMRAIGNYHSHTAPLNEAYQMQVLSSARRLFGLRPRE</sequence>
<gene>
    <name evidence="3" type="ORF">HLH34_13785</name>
</gene>
<evidence type="ECO:0000313" key="4">
    <source>
        <dbReference type="Proteomes" id="UP000555756"/>
    </source>
</evidence>
<dbReference type="SUPFAM" id="SSF53955">
    <property type="entry name" value="Lysozyme-like"/>
    <property type="match status" value="1"/>
</dbReference>
<dbReference type="InterPro" id="IPR008258">
    <property type="entry name" value="Transglycosylase_SLT_dom_1"/>
</dbReference>
<dbReference type="RefSeq" id="WP_183120152.1">
    <property type="nucleotide sequence ID" value="NZ_JABEQF010000011.1"/>
</dbReference>
<comment type="similarity">
    <text evidence="1">Belongs to the virb1 family.</text>
</comment>
<comment type="caution">
    <text evidence="3">The sequence shown here is derived from an EMBL/GenBank/DDBJ whole genome shotgun (WGS) entry which is preliminary data.</text>
</comment>
<organism evidence="3 4">
    <name type="scientific">Gluconacetobacter azotocaptans</name>
    <dbReference type="NCBI Taxonomy" id="142834"/>
    <lineage>
        <taxon>Bacteria</taxon>
        <taxon>Pseudomonadati</taxon>
        <taxon>Pseudomonadota</taxon>
        <taxon>Alphaproteobacteria</taxon>
        <taxon>Acetobacterales</taxon>
        <taxon>Acetobacteraceae</taxon>
        <taxon>Gluconacetobacter</taxon>
    </lineage>
</organism>
<feature type="domain" description="Transglycosylase SLT" evidence="2">
    <location>
        <begin position="12"/>
        <end position="118"/>
    </location>
</feature>
<dbReference type="CDD" id="cd13400">
    <property type="entry name" value="LT_IagB-like"/>
    <property type="match status" value="1"/>
</dbReference>
<dbReference type="Pfam" id="PF01464">
    <property type="entry name" value="SLT"/>
    <property type="match status" value="1"/>
</dbReference>
<reference evidence="3 4" key="1">
    <citation type="submission" date="2020-04" db="EMBL/GenBank/DDBJ databases">
        <title>Description of novel Gluconacetobacter.</title>
        <authorList>
            <person name="Sombolestani A."/>
        </authorList>
    </citation>
    <scope>NUCLEOTIDE SEQUENCE [LARGE SCALE GENOMIC DNA]</scope>
    <source>
        <strain evidence="3 4">LMG 21311</strain>
    </source>
</reference>
<name>A0A7W4JUC9_9PROT</name>
<evidence type="ECO:0000256" key="1">
    <source>
        <dbReference type="ARBA" id="ARBA00009387"/>
    </source>
</evidence>
<protein>
    <submittedName>
        <fullName evidence="3">Lytic transglycosylase domain-containing protein</fullName>
    </submittedName>
</protein>
<proteinExistence type="inferred from homology"/>
<evidence type="ECO:0000259" key="2">
    <source>
        <dbReference type="Pfam" id="PF01464"/>
    </source>
</evidence>
<dbReference type="Gene3D" id="1.10.530.10">
    <property type="match status" value="1"/>
</dbReference>
<dbReference type="InterPro" id="IPR023346">
    <property type="entry name" value="Lysozyme-like_dom_sf"/>
</dbReference>
<evidence type="ECO:0000313" key="3">
    <source>
        <dbReference type="EMBL" id="MBB2191018.1"/>
    </source>
</evidence>
<dbReference type="Proteomes" id="UP000555756">
    <property type="component" value="Unassembled WGS sequence"/>
</dbReference>